<dbReference type="InterPro" id="IPR025287">
    <property type="entry name" value="WAK_GUB"/>
</dbReference>
<evidence type="ECO:0000256" key="2">
    <source>
        <dbReference type="ARBA" id="ARBA00022729"/>
    </source>
</evidence>
<gene>
    <name evidence="5" type="ORF">TIFTF001_024468</name>
</gene>
<dbReference type="Pfam" id="PF13947">
    <property type="entry name" value="GUB_WAK_bind"/>
    <property type="match status" value="1"/>
</dbReference>
<evidence type="ECO:0000259" key="4">
    <source>
        <dbReference type="Pfam" id="PF13947"/>
    </source>
</evidence>
<reference evidence="5" key="1">
    <citation type="submission" date="2023-07" db="EMBL/GenBank/DDBJ databases">
        <title>draft genome sequence of fig (Ficus carica).</title>
        <authorList>
            <person name="Takahashi T."/>
            <person name="Nishimura K."/>
        </authorList>
    </citation>
    <scope>NUCLEOTIDE SEQUENCE</scope>
</reference>
<protein>
    <recommendedName>
        <fullName evidence="4">Wall-associated receptor kinase galacturonan-binding domain-containing protein</fullName>
    </recommendedName>
</protein>
<dbReference type="AlphaFoldDB" id="A0AA88DDB4"/>
<dbReference type="GO" id="GO:0016020">
    <property type="term" value="C:membrane"/>
    <property type="evidence" value="ECO:0007669"/>
    <property type="project" value="UniProtKB-SubCell"/>
</dbReference>
<keyword evidence="6" id="KW-1185">Reference proteome</keyword>
<proteinExistence type="predicted"/>
<evidence type="ECO:0000256" key="3">
    <source>
        <dbReference type="SAM" id="SignalP"/>
    </source>
</evidence>
<sequence length="106" mass="11792">MVKFLLVVITLVVCFAVNFPISSQSSEQARIAKAGCKTHCGRVKVPFPFGIGHGCSIDEWFEIVCRRSTTHDANGDTPFLRKLDVEVLDIFTNGTLRVMNPITHQN</sequence>
<accession>A0AA88DDB4</accession>
<keyword evidence="2 3" id="KW-0732">Signal</keyword>
<evidence type="ECO:0000256" key="1">
    <source>
        <dbReference type="ARBA" id="ARBA00004167"/>
    </source>
</evidence>
<comment type="caution">
    <text evidence="5">The sequence shown here is derived from an EMBL/GenBank/DDBJ whole genome shotgun (WGS) entry which is preliminary data.</text>
</comment>
<dbReference type="PANTHER" id="PTHR33491">
    <property type="entry name" value="OSJNBA0016N04.9 PROTEIN"/>
    <property type="match status" value="1"/>
</dbReference>
<feature type="domain" description="Wall-associated receptor kinase galacturonan-binding" evidence="4">
    <location>
        <begin position="36"/>
        <end position="99"/>
    </location>
</feature>
<feature type="signal peptide" evidence="3">
    <location>
        <begin position="1"/>
        <end position="16"/>
    </location>
</feature>
<comment type="subcellular location">
    <subcellularLocation>
        <location evidence="1">Membrane</location>
        <topology evidence="1">Single-pass membrane protein</topology>
    </subcellularLocation>
</comment>
<organism evidence="5 6">
    <name type="scientific">Ficus carica</name>
    <name type="common">Common fig</name>
    <dbReference type="NCBI Taxonomy" id="3494"/>
    <lineage>
        <taxon>Eukaryota</taxon>
        <taxon>Viridiplantae</taxon>
        <taxon>Streptophyta</taxon>
        <taxon>Embryophyta</taxon>
        <taxon>Tracheophyta</taxon>
        <taxon>Spermatophyta</taxon>
        <taxon>Magnoliopsida</taxon>
        <taxon>eudicotyledons</taxon>
        <taxon>Gunneridae</taxon>
        <taxon>Pentapetalae</taxon>
        <taxon>rosids</taxon>
        <taxon>fabids</taxon>
        <taxon>Rosales</taxon>
        <taxon>Moraceae</taxon>
        <taxon>Ficeae</taxon>
        <taxon>Ficus</taxon>
    </lineage>
</organism>
<evidence type="ECO:0000313" key="6">
    <source>
        <dbReference type="Proteomes" id="UP001187192"/>
    </source>
</evidence>
<dbReference type="EMBL" id="BTGU01000056">
    <property type="protein sequence ID" value="GMN55343.1"/>
    <property type="molecule type" value="Genomic_DNA"/>
</dbReference>
<evidence type="ECO:0000313" key="5">
    <source>
        <dbReference type="EMBL" id="GMN55343.1"/>
    </source>
</evidence>
<name>A0AA88DDB4_FICCA</name>
<feature type="chain" id="PRO_5041733932" description="Wall-associated receptor kinase galacturonan-binding domain-containing protein" evidence="3">
    <location>
        <begin position="17"/>
        <end position="106"/>
    </location>
</feature>
<dbReference type="GO" id="GO:0030247">
    <property type="term" value="F:polysaccharide binding"/>
    <property type="evidence" value="ECO:0007669"/>
    <property type="project" value="InterPro"/>
</dbReference>
<dbReference type="Proteomes" id="UP001187192">
    <property type="component" value="Unassembled WGS sequence"/>
</dbReference>